<protein>
    <submittedName>
        <fullName evidence="3">SusE domain-containing protein</fullName>
    </submittedName>
</protein>
<evidence type="ECO:0000313" key="4">
    <source>
        <dbReference type="Proteomes" id="UP001595812"/>
    </source>
</evidence>
<proteinExistence type="predicted"/>
<name>A0ABV8AFB6_9FLAO</name>
<evidence type="ECO:0000259" key="2">
    <source>
        <dbReference type="Pfam" id="PF14292"/>
    </source>
</evidence>
<dbReference type="Pfam" id="PF14292">
    <property type="entry name" value="SusE"/>
    <property type="match status" value="1"/>
</dbReference>
<dbReference type="RefSeq" id="WP_386097999.1">
    <property type="nucleotide sequence ID" value="NZ_JBHSAT010000004.1"/>
</dbReference>
<accession>A0ABV8AFB6</accession>
<gene>
    <name evidence="3" type="ORF">ACFOSX_05980</name>
</gene>
<feature type="chain" id="PRO_5046287935" evidence="1">
    <location>
        <begin position="24"/>
        <end position="366"/>
    </location>
</feature>
<dbReference type="Gene3D" id="2.60.40.3620">
    <property type="match status" value="1"/>
</dbReference>
<feature type="domain" description="SusE outer membrane protein" evidence="2">
    <location>
        <begin position="26"/>
        <end position="131"/>
    </location>
</feature>
<dbReference type="Proteomes" id="UP001595812">
    <property type="component" value="Unassembled WGS sequence"/>
</dbReference>
<feature type="signal peptide" evidence="1">
    <location>
        <begin position="1"/>
        <end position="23"/>
    </location>
</feature>
<reference evidence="4" key="1">
    <citation type="journal article" date="2019" name="Int. J. Syst. Evol. Microbiol.">
        <title>The Global Catalogue of Microorganisms (GCM) 10K type strain sequencing project: providing services to taxonomists for standard genome sequencing and annotation.</title>
        <authorList>
            <consortium name="The Broad Institute Genomics Platform"/>
            <consortium name="The Broad Institute Genome Sequencing Center for Infectious Disease"/>
            <person name="Wu L."/>
            <person name="Ma J."/>
        </authorList>
    </citation>
    <scope>NUCLEOTIDE SEQUENCE [LARGE SCALE GENOMIC DNA]</scope>
    <source>
        <strain evidence="4">CECT 8979</strain>
    </source>
</reference>
<keyword evidence="4" id="KW-1185">Reference proteome</keyword>
<evidence type="ECO:0000313" key="3">
    <source>
        <dbReference type="EMBL" id="MFC3876776.1"/>
    </source>
</evidence>
<evidence type="ECO:0000256" key="1">
    <source>
        <dbReference type="SAM" id="SignalP"/>
    </source>
</evidence>
<dbReference type="EMBL" id="JBHSAT010000004">
    <property type="protein sequence ID" value="MFC3876776.1"/>
    <property type="molecule type" value="Genomic_DNA"/>
</dbReference>
<comment type="caution">
    <text evidence="3">The sequence shown here is derived from an EMBL/GenBank/DDBJ whole genome shotgun (WGS) entry which is preliminary data.</text>
</comment>
<organism evidence="3 4">
    <name type="scientific">Winogradskyella maritima</name>
    <dbReference type="NCBI Taxonomy" id="1517766"/>
    <lineage>
        <taxon>Bacteria</taxon>
        <taxon>Pseudomonadati</taxon>
        <taxon>Bacteroidota</taxon>
        <taxon>Flavobacteriia</taxon>
        <taxon>Flavobacteriales</taxon>
        <taxon>Flavobacteriaceae</taxon>
        <taxon>Winogradskyella</taxon>
    </lineage>
</organism>
<dbReference type="InterPro" id="IPR025970">
    <property type="entry name" value="SusE"/>
</dbReference>
<sequence>MKLYKNISILFLATALASVFVTSCEDDSETFTVNSTQPVVLGDLASSSIVLDPNNTANPVATFIWTQADYGQPTAENYALEVSSDEAFTEPVVVANISGTNTVTLSVGELNSAASNAGLAPFTEGILYARIMSSIGTQNGLPVPSNIISFTVTPFFNYPFKDYYIVGNATPPDWNNDNNNPALFRDGNNSSIYRYTGFFAAGEFKVLEVKGQWQPQWGTNDGSTIDVNPGDTDDPGTFPNNNQAIETAGFYTFTINFGSFSYSFESFDASGATDFSSMTIQGSATSEPVSMNQLNFDGHIWYANSVTLSQGEVGFLTNTGTTWATDNEFSGIATEGGASIPVVVGDDYDVWFNDLTGEYILIPLNL</sequence>
<dbReference type="PROSITE" id="PS51257">
    <property type="entry name" value="PROKAR_LIPOPROTEIN"/>
    <property type="match status" value="1"/>
</dbReference>
<keyword evidence="1" id="KW-0732">Signal</keyword>